<dbReference type="EMBL" id="JAHRIQ010050684">
    <property type="protein sequence ID" value="MEQ2238106.1"/>
    <property type="molecule type" value="Genomic_DNA"/>
</dbReference>
<dbReference type="SUPFAM" id="SSF55895">
    <property type="entry name" value="Ribonuclease Rh-like"/>
    <property type="match status" value="1"/>
</dbReference>
<keyword evidence="1" id="KW-0812">Transmembrane</keyword>
<dbReference type="Gene3D" id="3.90.730.10">
    <property type="entry name" value="Ribonuclease T2-like"/>
    <property type="match status" value="1"/>
</dbReference>
<evidence type="ECO:0000313" key="2">
    <source>
        <dbReference type="EMBL" id="MEQ2238106.1"/>
    </source>
</evidence>
<accession>A0ABV0U043</accession>
<evidence type="ECO:0000313" key="3">
    <source>
        <dbReference type="Proteomes" id="UP001482620"/>
    </source>
</evidence>
<protein>
    <submittedName>
        <fullName evidence="2">Uncharacterized protein</fullName>
    </submittedName>
</protein>
<comment type="caution">
    <text evidence="2">The sequence shown here is derived from an EMBL/GenBank/DDBJ whole genome shotgun (WGS) entry which is preliminary data.</text>
</comment>
<keyword evidence="3" id="KW-1185">Reference proteome</keyword>
<organism evidence="2 3">
    <name type="scientific">Ilyodon furcidens</name>
    <name type="common">goldbreast splitfin</name>
    <dbReference type="NCBI Taxonomy" id="33524"/>
    <lineage>
        <taxon>Eukaryota</taxon>
        <taxon>Metazoa</taxon>
        <taxon>Chordata</taxon>
        <taxon>Craniata</taxon>
        <taxon>Vertebrata</taxon>
        <taxon>Euteleostomi</taxon>
        <taxon>Actinopterygii</taxon>
        <taxon>Neopterygii</taxon>
        <taxon>Teleostei</taxon>
        <taxon>Neoteleostei</taxon>
        <taxon>Acanthomorphata</taxon>
        <taxon>Ovalentaria</taxon>
        <taxon>Atherinomorphae</taxon>
        <taxon>Cyprinodontiformes</taxon>
        <taxon>Goodeidae</taxon>
        <taxon>Ilyodon</taxon>
    </lineage>
</organism>
<proteinExistence type="predicted"/>
<sequence>MKMGHKTNNTEEGVSLNQVLYKAKRTTTRLQLAPTSLSPRPYKENSLLRQAVCRPNPSQTETSSTKSSIFTRSAMRLYFPLLVCLAAALSTAAISSPLDLWTKLILTQQWPNTFCSVEHHCHPNFSYWTLHGLW</sequence>
<name>A0ABV0U043_9TELE</name>
<reference evidence="2 3" key="1">
    <citation type="submission" date="2021-06" db="EMBL/GenBank/DDBJ databases">
        <authorList>
            <person name="Palmer J.M."/>
        </authorList>
    </citation>
    <scope>NUCLEOTIDE SEQUENCE [LARGE SCALE GENOMIC DNA]</scope>
    <source>
        <strain evidence="3">if_2019</strain>
        <tissue evidence="2">Muscle</tissue>
    </source>
</reference>
<feature type="transmembrane region" description="Helical" evidence="1">
    <location>
        <begin position="77"/>
        <end position="98"/>
    </location>
</feature>
<dbReference type="Proteomes" id="UP001482620">
    <property type="component" value="Unassembled WGS sequence"/>
</dbReference>
<keyword evidence="1" id="KW-1133">Transmembrane helix</keyword>
<dbReference type="InterPro" id="IPR036430">
    <property type="entry name" value="RNase_T2-like_sf"/>
</dbReference>
<gene>
    <name evidence="2" type="ORF">ILYODFUR_029929</name>
</gene>
<keyword evidence="1" id="KW-0472">Membrane</keyword>
<evidence type="ECO:0000256" key="1">
    <source>
        <dbReference type="SAM" id="Phobius"/>
    </source>
</evidence>